<accession>A0A316FM80</accession>
<dbReference type="OrthoDB" id="195620at2"/>
<dbReference type="RefSeq" id="WP_109764030.1">
    <property type="nucleotide sequence ID" value="NZ_QGGU01000008.1"/>
</dbReference>
<evidence type="ECO:0000313" key="3">
    <source>
        <dbReference type="Proteomes" id="UP000245790"/>
    </source>
</evidence>
<evidence type="ECO:0000313" key="2">
    <source>
        <dbReference type="EMBL" id="PWK49232.1"/>
    </source>
</evidence>
<comment type="caution">
    <text evidence="2">The sequence shown here is derived from an EMBL/GenBank/DDBJ whole genome shotgun (WGS) entry which is preliminary data.</text>
</comment>
<dbReference type="AlphaFoldDB" id="A0A316FM80"/>
<reference evidence="2 3" key="1">
    <citation type="submission" date="2018-05" db="EMBL/GenBank/DDBJ databases">
        <title>Genomic Encyclopedia of Type Strains, Phase IV (KMG-IV): sequencing the most valuable type-strain genomes for metagenomic binning, comparative biology and taxonomic classification.</title>
        <authorList>
            <person name="Goeker M."/>
        </authorList>
    </citation>
    <scope>NUCLEOTIDE SEQUENCE [LARGE SCALE GENOMIC DNA]</scope>
    <source>
        <strain evidence="2 3">DSM 25350</strain>
    </source>
</reference>
<gene>
    <name evidence="2" type="ORF">C8D97_108142</name>
</gene>
<name>A0A316FM80_9GAMM</name>
<proteinExistence type="predicted"/>
<evidence type="ECO:0000256" key="1">
    <source>
        <dbReference type="SAM" id="SignalP"/>
    </source>
</evidence>
<organism evidence="2 3">
    <name type="scientific">Pleionea mediterranea</name>
    <dbReference type="NCBI Taxonomy" id="523701"/>
    <lineage>
        <taxon>Bacteria</taxon>
        <taxon>Pseudomonadati</taxon>
        <taxon>Pseudomonadota</taxon>
        <taxon>Gammaproteobacteria</taxon>
        <taxon>Oceanospirillales</taxon>
        <taxon>Pleioneaceae</taxon>
        <taxon>Pleionea</taxon>
    </lineage>
</organism>
<keyword evidence="3" id="KW-1185">Reference proteome</keyword>
<dbReference type="Proteomes" id="UP000245790">
    <property type="component" value="Unassembled WGS sequence"/>
</dbReference>
<keyword evidence="1" id="KW-0732">Signal</keyword>
<dbReference type="EMBL" id="QGGU01000008">
    <property type="protein sequence ID" value="PWK49232.1"/>
    <property type="molecule type" value="Genomic_DNA"/>
</dbReference>
<dbReference type="Pfam" id="PF11454">
    <property type="entry name" value="DUF3016"/>
    <property type="match status" value="1"/>
</dbReference>
<sequence>MKHTTLRPSAIKLLPISIAVIFSASTFSGVQVNLVEPERYTDIQDTNSSRKSSIQDFEKEMKSFFDSKSKAVLKSGHNLSVDILDVDRAGDLRYNYTATHEDMRILRDTVRVRVKLKYTISDSDKNVIKSGEEHLKEFYQIGSIDARKNQREKLYYEKKLISDWLDKLY</sequence>
<feature type="signal peptide" evidence="1">
    <location>
        <begin position="1"/>
        <end position="24"/>
    </location>
</feature>
<dbReference type="InterPro" id="IPR021557">
    <property type="entry name" value="DUF3016"/>
</dbReference>
<evidence type="ECO:0008006" key="4">
    <source>
        <dbReference type="Google" id="ProtNLM"/>
    </source>
</evidence>
<feature type="chain" id="PRO_5016333954" description="DUF3016 family protein" evidence="1">
    <location>
        <begin position="25"/>
        <end position="169"/>
    </location>
</feature>
<protein>
    <recommendedName>
        <fullName evidence="4">DUF3016 family protein</fullName>
    </recommendedName>
</protein>